<gene>
    <name evidence="3" type="ORF">GCM10023144_42550</name>
</gene>
<organism evidence="3 4">
    <name type="scientific">Pigmentiphaga soli</name>
    <dbReference type="NCBI Taxonomy" id="1007095"/>
    <lineage>
        <taxon>Bacteria</taxon>
        <taxon>Pseudomonadati</taxon>
        <taxon>Pseudomonadota</taxon>
        <taxon>Betaproteobacteria</taxon>
        <taxon>Burkholderiales</taxon>
        <taxon>Alcaligenaceae</taxon>
        <taxon>Pigmentiphaga</taxon>
    </lineage>
</organism>
<feature type="domain" description="NADP-dependent oxidoreductase" evidence="2">
    <location>
        <begin position="16"/>
        <end position="309"/>
    </location>
</feature>
<evidence type="ECO:0000313" key="4">
    <source>
        <dbReference type="Proteomes" id="UP001501671"/>
    </source>
</evidence>
<protein>
    <submittedName>
        <fullName evidence="3">Aldo/keto reductase</fullName>
    </submittedName>
</protein>
<dbReference type="SUPFAM" id="SSF51430">
    <property type="entry name" value="NAD(P)-linked oxidoreductase"/>
    <property type="match status" value="1"/>
</dbReference>
<dbReference type="PANTHER" id="PTHR43364">
    <property type="entry name" value="NADH-SPECIFIC METHYLGLYOXAL REDUCTASE-RELATED"/>
    <property type="match status" value="1"/>
</dbReference>
<dbReference type="InterPro" id="IPR050523">
    <property type="entry name" value="AKR_Detox_Biosynth"/>
</dbReference>
<sequence>MELRSLGKSGLRVSLVGLGCNNFGGRIDLDASRAVIDKAIDLGITLFDTADIYGNKGGSETVMGQLLGDRRKQIVLATKFGMPMDDTGRAQGGSRRYVIEAVEASLRRLRTDWIDLYQLHRPDPLTPVEETLRALDDLVRSGKVRYVGCSNFAAWQVVEAHWIARELGSNAFVSCQNEYSLVQRREEPELVPALRAYGVGLLPYFPLASGLLTGKYRGGKVPDGTRLSKEARLANRYLNDRNLQLADQLAAFAESRGHTLLELAFGWLAAQPVVASVIAGATRPEQLQQNVDAVRWLPGPEDLAEIDRITAAAPPMPAL</sequence>
<comment type="caution">
    <text evidence="3">The sequence shown here is derived from an EMBL/GenBank/DDBJ whole genome shotgun (WGS) entry which is preliminary data.</text>
</comment>
<evidence type="ECO:0000256" key="1">
    <source>
        <dbReference type="ARBA" id="ARBA00023002"/>
    </source>
</evidence>
<dbReference type="EMBL" id="BAABFO010000030">
    <property type="protein sequence ID" value="GAA4341579.1"/>
    <property type="molecule type" value="Genomic_DNA"/>
</dbReference>
<name>A0ABP8HN22_9BURK</name>
<dbReference type="PANTHER" id="PTHR43364:SF4">
    <property type="entry name" value="NAD(P)-LINKED OXIDOREDUCTASE SUPERFAMILY PROTEIN"/>
    <property type="match status" value="1"/>
</dbReference>
<keyword evidence="1" id="KW-0560">Oxidoreductase</keyword>
<accession>A0ABP8HN22</accession>
<dbReference type="RefSeq" id="WP_345251929.1">
    <property type="nucleotide sequence ID" value="NZ_BAABFO010000030.1"/>
</dbReference>
<reference evidence="4" key="1">
    <citation type="journal article" date="2019" name="Int. J. Syst. Evol. Microbiol.">
        <title>The Global Catalogue of Microorganisms (GCM) 10K type strain sequencing project: providing services to taxonomists for standard genome sequencing and annotation.</title>
        <authorList>
            <consortium name="The Broad Institute Genomics Platform"/>
            <consortium name="The Broad Institute Genome Sequencing Center for Infectious Disease"/>
            <person name="Wu L."/>
            <person name="Ma J."/>
        </authorList>
    </citation>
    <scope>NUCLEOTIDE SEQUENCE [LARGE SCALE GENOMIC DNA]</scope>
    <source>
        <strain evidence="4">JCM 17666</strain>
    </source>
</reference>
<dbReference type="Gene3D" id="3.20.20.100">
    <property type="entry name" value="NADP-dependent oxidoreductase domain"/>
    <property type="match status" value="1"/>
</dbReference>
<dbReference type="InterPro" id="IPR020471">
    <property type="entry name" value="AKR"/>
</dbReference>
<evidence type="ECO:0000259" key="2">
    <source>
        <dbReference type="Pfam" id="PF00248"/>
    </source>
</evidence>
<proteinExistence type="predicted"/>
<dbReference type="PRINTS" id="PR00069">
    <property type="entry name" value="ALDKETRDTASE"/>
</dbReference>
<keyword evidence="4" id="KW-1185">Reference proteome</keyword>
<dbReference type="InterPro" id="IPR023210">
    <property type="entry name" value="NADP_OxRdtase_dom"/>
</dbReference>
<evidence type="ECO:0000313" key="3">
    <source>
        <dbReference type="EMBL" id="GAA4341579.1"/>
    </source>
</evidence>
<dbReference type="Pfam" id="PF00248">
    <property type="entry name" value="Aldo_ket_red"/>
    <property type="match status" value="1"/>
</dbReference>
<dbReference type="Proteomes" id="UP001501671">
    <property type="component" value="Unassembled WGS sequence"/>
</dbReference>
<dbReference type="InterPro" id="IPR036812">
    <property type="entry name" value="NAD(P)_OxRdtase_dom_sf"/>
</dbReference>